<accession>A0A3N2D6Y8</accession>
<keyword evidence="6" id="KW-1185">Reference proteome</keyword>
<protein>
    <submittedName>
        <fullName evidence="5">PD-(D/E)XK nuclease superfamily protein</fullName>
    </submittedName>
</protein>
<dbReference type="InterPro" id="IPR038726">
    <property type="entry name" value="PDDEXK_AddAB-type"/>
</dbReference>
<proteinExistence type="predicted"/>
<feature type="domain" description="PD-(D/E)XK endonuclease-like" evidence="4">
    <location>
        <begin position="12"/>
        <end position="282"/>
    </location>
</feature>
<dbReference type="Proteomes" id="UP000275356">
    <property type="component" value="Unassembled WGS sequence"/>
</dbReference>
<evidence type="ECO:0000259" key="4">
    <source>
        <dbReference type="Pfam" id="PF12705"/>
    </source>
</evidence>
<keyword evidence="2" id="KW-0547">Nucleotide-binding</keyword>
<evidence type="ECO:0000313" key="5">
    <source>
        <dbReference type="EMBL" id="ROR95530.1"/>
    </source>
</evidence>
<evidence type="ECO:0000256" key="2">
    <source>
        <dbReference type="ARBA" id="ARBA00022806"/>
    </source>
</evidence>
<keyword evidence="1" id="KW-0227">DNA damage</keyword>
<keyword evidence="2" id="KW-0347">Helicase</keyword>
<dbReference type="EMBL" id="RKHQ01000001">
    <property type="protein sequence ID" value="ROR95530.1"/>
    <property type="molecule type" value="Genomic_DNA"/>
</dbReference>
<dbReference type="OrthoDB" id="9791397at2"/>
<reference evidence="5 6" key="1">
    <citation type="submission" date="2018-11" db="EMBL/GenBank/DDBJ databases">
        <title>Sequencing the genomes of 1000 actinobacteria strains.</title>
        <authorList>
            <person name="Klenk H.-P."/>
        </authorList>
    </citation>
    <scope>NUCLEOTIDE SEQUENCE [LARGE SCALE GENOMIC DNA]</scope>
    <source>
        <strain evidence="5 6">DSM 13521</strain>
    </source>
</reference>
<dbReference type="RefSeq" id="WP_123737843.1">
    <property type="nucleotide sequence ID" value="NZ_RKHQ01000001.1"/>
</dbReference>
<sequence>MPSLLEARHPTRLSYSALSTYANCGEQFRLERLYGVRGGTYWSTIGGSAFHVIGEAMALRSLGIDVEQPSFEDAFGAELEKVLQRNGITEDQIIASGRVVKGGLTPGGGPNKKNRDWWLHYGPQMVSGLARWLDEDPGKVWIAPTGEPAIELLFDIEIAGVPVRGYIDMVREYAGGFLRIVDLKGGNRPMTTEQLGVYSEAIRQMFDAKATQGAYWMAQEFLPDPRDPEAPAPKIQWESLVRYTPDYFDARFGMARDGIDAGVYLANPSNLCGGCSVRDFCRLQGGARAEEVPYREPKREMVLACA</sequence>
<evidence type="ECO:0000256" key="1">
    <source>
        <dbReference type="ARBA" id="ARBA00022763"/>
    </source>
</evidence>
<evidence type="ECO:0000313" key="6">
    <source>
        <dbReference type="Proteomes" id="UP000275356"/>
    </source>
</evidence>
<comment type="caution">
    <text evidence="5">The sequence shown here is derived from an EMBL/GenBank/DDBJ whole genome shotgun (WGS) entry which is preliminary data.</text>
</comment>
<name>A0A3N2D6Y8_9MICO</name>
<gene>
    <name evidence="5" type="ORF">EDD28_0086</name>
</gene>
<dbReference type="GO" id="GO:0006281">
    <property type="term" value="P:DNA repair"/>
    <property type="evidence" value="ECO:0007669"/>
    <property type="project" value="UniProtKB-KW"/>
</dbReference>
<dbReference type="AlphaFoldDB" id="A0A3N2D6Y8"/>
<dbReference type="Pfam" id="PF12705">
    <property type="entry name" value="PDDEXK_1"/>
    <property type="match status" value="1"/>
</dbReference>
<dbReference type="GO" id="GO:0004386">
    <property type="term" value="F:helicase activity"/>
    <property type="evidence" value="ECO:0007669"/>
    <property type="project" value="UniProtKB-KW"/>
</dbReference>
<keyword evidence="2" id="KW-0067">ATP-binding</keyword>
<organism evidence="5 6">
    <name type="scientific">Salana multivorans</name>
    <dbReference type="NCBI Taxonomy" id="120377"/>
    <lineage>
        <taxon>Bacteria</taxon>
        <taxon>Bacillati</taxon>
        <taxon>Actinomycetota</taxon>
        <taxon>Actinomycetes</taxon>
        <taxon>Micrococcales</taxon>
        <taxon>Beutenbergiaceae</taxon>
        <taxon>Salana</taxon>
    </lineage>
</organism>
<evidence type="ECO:0000256" key="3">
    <source>
        <dbReference type="ARBA" id="ARBA00023204"/>
    </source>
</evidence>
<keyword evidence="3" id="KW-0234">DNA repair</keyword>
<keyword evidence="2" id="KW-0378">Hydrolase</keyword>